<dbReference type="EMBL" id="KZ679257">
    <property type="protein sequence ID" value="PTB45039.1"/>
    <property type="molecule type" value="Genomic_DNA"/>
</dbReference>
<feature type="signal peptide" evidence="2">
    <location>
        <begin position="1"/>
        <end position="19"/>
    </location>
</feature>
<evidence type="ECO:0000256" key="2">
    <source>
        <dbReference type="SAM" id="SignalP"/>
    </source>
</evidence>
<protein>
    <recommendedName>
        <fullName evidence="5">Secreted protein</fullName>
    </recommendedName>
</protein>
<feature type="region of interest" description="Disordered" evidence="1">
    <location>
        <begin position="46"/>
        <end position="71"/>
    </location>
</feature>
<proteinExistence type="predicted"/>
<organism evidence="3 4">
    <name type="scientific">Trichoderma asperellum (strain ATCC 204424 / CBS 433.97 / NBRC 101777)</name>
    <dbReference type="NCBI Taxonomy" id="1042311"/>
    <lineage>
        <taxon>Eukaryota</taxon>
        <taxon>Fungi</taxon>
        <taxon>Dikarya</taxon>
        <taxon>Ascomycota</taxon>
        <taxon>Pezizomycotina</taxon>
        <taxon>Sordariomycetes</taxon>
        <taxon>Hypocreomycetidae</taxon>
        <taxon>Hypocreales</taxon>
        <taxon>Hypocreaceae</taxon>
        <taxon>Trichoderma</taxon>
    </lineage>
</organism>
<reference evidence="3 4" key="1">
    <citation type="submission" date="2016-07" db="EMBL/GenBank/DDBJ databases">
        <title>Multiple horizontal gene transfer events from other fungi enriched the ability of initially mycotrophic Trichoderma (Ascomycota) to feed on dead plant biomass.</title>
        <authorList>
            <consortium name="DOE Joint Genome Institute"/>
            <person name="Aerts A."/>
            <person name="Atanasova L."/>
            <person name="Chenthamara K."/>
            <person name="Zhang J."/>
            <person name="Grujic M."/>
            <person name="Henrissat B."/>
            <person name="Kuo A."/>
            <person name="Salamov A."/>
            <person name="Lipzen A."/>
            <person name="Labutti K."/>
            <person name="Barry K."/>
            <person name="Miao Y."/>
            <person name="Rahimi M.J."/>
            <person name="Shen Q."/>
            <person name="Grigoriev I.V."/>
            <person name="Kubicek C.P."/>
            <person name="Druzhinina I.S."/>
        </authorList>
    </citation>
    <scope>NUCLEOTIDE SEQUENCE [LARGE SCALE GENOMIC DNA]</scope>
    <source>
        <strain evidence="3 4">CBS 433.97</strain>
    </source>
</reference>
<keyword evidence="4" id="KW-1185">Reference proteome</keyword>
<dbReference type="AlphaFoldDB" id="A0A2T3ZJQ4"/>
<feature type="chain" id="PRO_5015611070" description="Secreted protein" evidence="2">
    <location>
        <begin position="20"/>
        <end position="71"/>
    </location>
</feature>
<feature type="compositionally biased region" description="Basic and acidic residues" evidence="1">
    <location>
        <begin position="61"/>
        <end position="71"/>
    </location>
</feature>
<name>A0A2T3ZJQ4_TRIA4</name>
<sequence length="71" mass="7931">MCQHLLVLCALLVRPACLGGCVLCLKRCSFDPGLRCWPHQVLQQAPTQARRHPSDQASSEIRTHHASAERE</sequence>
<keyword evidence="2" id="KW-0732">Signal</keyword>
<accession>A0A2T3ZJQ4</accession>
<evidence type="ECO:0000313" key="4">
    <source>
        <dbReference type="Proteomes" id="UP000240493"/>
    </source>
</evidence>
<dbReference type="Proteomes" id="UP000240493">
    <property type="component" value="Unassembled WGS sequence"/>
</dbReference>
<evidence type="ECO:0000256" key="1">
    <source>
        <dbReference type="SAM" id="MobiDB-lite"/>
    </source>
</evidence>
<evidence type="ECO:0008006" key="5">
    <source>
        <dbReference type="Google" id="ProtNLM"/>
    </source>
</evidence>
<evidence type="ECO:0000313" key="3">
    <source>
        <dbReference type="EMBL" id="PTB45039.1"/>
    </source>
</evidence>
<gene>
    <name evidence="3" type="ORF">M441DRAFT_54127</name>
</gene>